<dbReference type="SUPFAM" id="SSF50104">
    <property type="entry name" value="Translation proteins SH3-like domain"/>
    <property type="match status" value="1"/>
</dbReference>
<dbReference type="InterPro" id="IPR014722">
    <property type="entry name" value="Rib_uL2_dom2"/>
</dbReference>
<protein>
    <submittedName>
        <fullName evidence="3">KOW domain-containing RNA-binding protein</fullName>
    </submittedName>
</protein>
<gene>
    <name evidence="3" type="ORF">IAD28_02585</name>
</gene>
<reference evidence="3" key="2">
    <citation type="journal article" date="2021" name="PeerJ">
        <title>Extensive microbial diversity within the chicken gut microbiome revealed by metagenomics and culture.</title>
        <authorList>
            <person name="Gilroy R."/>
            <person name="Ravi A."/>
            <person name="Getino M."/>
            <person name="Pursley I."/>
            <person name="Horton D.L."/>
            <person name="Alikhan N.F."/>
            <person name="Baker D."/>
            <person name="Gharbi K."/>
            <person name="Hall N."/>
            <person name="Watson M."/>
            <person name="Adriaenssens E.M."/>
            <person name="Foster-Nyarko E."/>
            <person name="Jarju S."/>
            <person name="Secka A."/>
            <person name="Antonio M."/>
            <person name="Oren A."/>
            <person name="Chaudhuri R.R."/>
            <person name="La Ragione R."/>
            <person name="Hildebrand F."/>
            <person name="Pallen M.J."/>
        </authorList>
    </citation>
    <scope>NUCLEOTIDE SEQUENCE</scope>
    <source>
        <strain evidence="3">1370</strain>
    </source>
</reference>
<evidence type="ECO:0000256" key="1">
    <source>
        <dbReference type="ARBA" id="ARBA00022980"/>
    </source>
</evidence>
<dbReference type="GO" id="GO:1990904">
    <property type="term" value="C:ribonucleoprotein complex"/>
    <property type="evidence" value="ECO:0007669"/>
    <property type="project" value="UniProtKB-KW"/>
</dbReference>
<dbReference type="EMBL" id="DVOL01000036">
    <property type="protein sequence ID" value="HIV10566.1"/>
    <property type="molecule type" value="Genomic_DNA"/>
</dbReference>
<accession>A0A9D1NQW0</accession>
<dbReference type="AlphaFoldDB" id="A0A9D1NQW0"/>
<name>A0A9D1NQW0_9FIRM</name>
<dbReference type="InterPro" id="IPR041985">
    <property type="entry name" value="Ribosomal_eL14_KOW"/>
</dbReference>
<evidence type="ECO:0000256" key="2">
    <source>
        <dbReference type="ARBA" id="ARBA00023274"/>
    </source>
</evidence>
<evidence type="ECO:0000313" key="3">
    <source>
        <dbReference type="EMBL" id="HIV10566.1"/>
    </source>
</evidence>
<sequence>MDIVNGLVVKSLAGRDKGGYFVAVAAGDGFVYIADGKERRLSKPKRKNLKHLMLTRRVIDLEGLTDRKLKRLLRELETQGSQEPARPDEMKGK</sequence>
<comment type="caution">
    <text evidence="3">The sequence shown here is derived from an EMBL/GenBank/DDBJ whole genome shotgun (WGS) entry which is preliminary data.</text>
</comment>
<dbReference type="Proteomes" id="UP000823960">
    <property type="component" value="Unassembled WGS sequence"/>
</dbReference>
<dbReference type="InterPro" id="IPR008991">
    <property type="entry name" value="Translation_prot_SH3-like_sf"/>
</dbReference>
<dbReference type="GO" id="GO:0005840">
    <property type="term" value="C:ribosome"/>
    <property type="evidence" value="ECO:0007669"/>
    <property type="project" value="UniProtKB-KW"/>
</dbReference>
<dbReference type="CDD" id="cd06088">
    <property type="entry name" value="KOW_RPL14"/>
    <property type="match status" value="1"/>
</dbReference>
<dbReference type="Gene3D" id="2.30.30.30">
    <property type="match status" value="1"/>
</dbReference>
<keyword evidence="1" id="KW-0689">Ribosomal protein</keyword>
<evidence type="ECO:0000313" key="4">
    <source>
        <dbReference type="Proteomes" id="UP000823960"/>
    </source>
</evidence>
<organism evidence="3 4">
    <name type="scientific">Candidatus Faeciplasma avium</name>
    <dbReference type="NCBI Taxonomy" id="2840798"/>
    <lineage>
        <taxon>Bacteria</taxon>
        <taxon>Bacillati</taxon>
        <taxon>Bacillota</taxon>
        <taxon>Clostridia</taxon>
        <taxon>Eubacteriales</taxon>
        <taxon>Oscillospiraceae</taxon>
        <taxon>Oscillospiraceae incertae sedis</taxon>
        <taxon>Candidatus Faeciplasma</taxon>
    </lineage>
</organism>
<keyword evidence="2" id="KW-0687">Ribonucleoprotein</keyword>
<reference evidence="3" key="1">
    <citation type="submission" date="2020-10" db="EMBL/GenBank/DDBJ databases">
        <authorList>
            <person name="Gilroy R."/>
        </authorList>
    </citation>
    <scope>NUCLEOTIDE SEQUENCE</scope>
    <source>
        <strain evidence="3">1370</strain>
    </source>
</reference>
<proteinExistence type="predicted"/>